<reference evidence="1" key="1">
    <citation type="journal article" date="2015" name="Nature">
        <title>Complex archaea that bridge the gap between prokaryotes and eukaryotes.</title>
        <authorList>
            <person name="Spang A."/>
            <person name="Saw J.H."/>
            <person name="Jorgensen S.L."/>
            <person name="Zaremba-Niedzwiedzka K."/>
            <person name="Martijn J."/>
            <person name="Lind A.E."/>
            <person name="van Eijk R."/>
            <person name="Schleper C."/>
            <person name="Guy L."/>
            <person name="Ettema T.J."/>
        </authorList>
    </citation>
    <scope>NUCLEOTIDE SEQUENCE</scope>
</reference>
<dbReference type="AlphaFoldDB" id="A0A0F9FF91"/>
<dbReference type="EMBL" id="LAZR01021542">
    <property type="protein sequence ID" value="KKL84958.1"/>
    <property type="molecule type" value="Genomic_DNA"/>
</dbReference>
<gene>
    <name evidence="1" type="ORF">LCGC14_1959570</name>
</gene>
<proteinExistence type="predicted"/>
<protein>
    <submittedName>
        <fullName evidence="1">Uncharacterized protein</fullName>
    </submittedName>
</protein>
<comment type="caution">
    <text evidence="1">The sequence shown here is derived from an EMBL/GenBank/DDBJ whole genome shotgun (WGS) entry which is preliminary data.</text>
</comment>
<evidence type="ECO:0000313" key="1">
    <source>
        <dbReference type="EMBL" id="KKL84958.1"/>
    </source>
</evidence>
<organism evidence="1">
    <name type="scientific">marine sediment metagenome</name>
    <dbReference type="NCBI Taxonomy" id="412755"/>
    <lineage>
        <taxon>unclassified sequences</taxon>
        <taxon>metagenomes</taxon>
        <taxon>ecological metagenomes</taxon>
    </lineage>
</organism>
<name>A0A0F9FF91_9ZZZZ</name>
<accession>A0A0F9FF91</accession>
<sequence length="106" mass="12449">MVRGWKLAQSLHIQRIAIQLQRGEVEMKPEYDFSNGKRGAVDPIPDSMTRITLCLDKSVINWFRIRTEMEPGYSPTGDYHERINEILRLRMYKEILALDEKKLKGD</sequence>